<evidence type="ECO:0000313" key="3">
    <source>
        <dbReference type="Proteomes" id="UP001432322"/>
    </source>
</evidence>
<reference evidence="2" key="1">
    <citation type="submission" date="2023-10" db="EMBL/GenBank/DDBJ databases">
        <title>Genome assembly of Pristionchus species.</title>
        <authorList>
            <person name="Yoshida K."/>
            <person name="Sommer R.J."/>
        </authorList>
    </citation>
    <scope>NUCLEOTIDE SEQUENCE</scope>
    <source>
        <strain evidence="2">RS5133</strain>
    </source>
</reference>
<sequence>VYIVQLLHQHESSYGRLGHPTDIYPDLLFLLSLSSDLSSSNGRFSFHINVRSFLCLHLPTLVLIGVAIRFSYAMFFSC</sequence>
<dbReference type="AlphaFoldDB" id="A0AAV5V411"/>
<proteinExistence type="predicted"/>
<protein>
    <submittedName>
        <fullName evidence="2">Uncharacterized protein</fullName>
    </submittedName>
</protein>
<accession>A0AAV5V411</accession>
<feature type="non-terminal residue" evidence="2">
    <location>
        <position position="1"/>
    </location>
</feature>
<dbReference type="Proteomes" id="UP001432322">
    <property type="component" value="Unassembled WGS sequence"/>
</dbReference>
<keyword evidence="1" id="KW-0812">Transmembrane</keyword>
<dbReference type="EMBL" id="BTSY01000002">
    <property type="protein sequence ID" value="GMT14330.1"/>
    <property type="molecule type" value="Genomic_DNA"/>
</dbReference>
<name>A0AAV5V411_9BILA</name>
<evidence type="ECO:0000256" key="1">
    <source>
        <dbReference type="SAM" id="Phobius"/>
    </source>
</evidence>
<keyword evidence="1" id="KW-0472">Membrane</keyword>
<comment type="caution">
    <text evidence="2">The sequence shown here is derived from an EMBL/GenBank/DDBJ whole genome shotgun (WGS) entry which is preliminary data.</text>
</comment>
<feature type="transmembrane region" description="Helical" evidence="1">
    <location>
        <begin position="53"/>
        <end position="75"/>
    </location>
</feature>
<keyword evidence="1" id="KW-1133">Transmembrane helix</keyword>
<organism evidence="2 3">
    <name type="scientific">Pristionchus fissidentatus</name>
    <dbReference type="NCBI Taxonomy" id="1538716"/>
    <lineage>
        <taxon>Eukaryota</taxon>
        <taxon>Metazoa</taxon>
        <taxon>Ecdysozoa</taxon>
        <taxon>Nematoda</taxon>
        <taxon>Chromadorea</taxon>
        <taxon>Rhabditida</taxon>
        <taxon>Rhabditina</taxon>
        <taxon>Diplogasteromorpha</taxon>
        <taxon>Diplogasteroidea</taxon>
        <taxon>Neodiplogasteridae</taxon>
        <taxon>Pristionchus</taxon>
    </lineage>
</organism>
<keyword evidence="3" id="KW-1185">Reference proteome</keyword>
<gene>
    <name evidence="2" type="ORF">PFISCL1PPCAC_5627</name>
</gene>
<evidence type="ECO:0000313" key="2">
    <source>
        <dbReference type="EMBL" id="GMT14330.1"/>
    </source>
</evidence>